<proteinExistence type="inferred from homology"/>
<name>H3D656_TETNG</name>
<dbReference type="HOGENOM" id="CLU_055745_0_0_1"/>
<protein>
    <recommendedName>
        <fullName evidence="7">Sorting nexin-15</fullName>
    </recommendedName>
</protein>
<dbReference type="STRING" id="99883.ENSTNIP00000015996"/>
<dbReference type="Proteomes" id="UP000007303">
    <property type="component" value="Unassembled WGS sequence"/>
</dbReference>
<keyword evidence="11" id="KW-1185">Reference proteome</keyword>
<dbReference type="InParanoid" id="H3D656"/>
<evidence type="ECO:0000256" key="5">
    <source>
        <dbReference type="ARBA" id="ARBA00022927"/>
    </source>
</evidence>
<dbReference type="SUPFAM" id="SSF116846">
    <property type="entry name" value="MIT domain"/>
    <property type="match status" value="1"/>
</dbReference>
<dbReference type="OMA" id="EMLVDQH"/>
<dbReference type="PANTHER" id="PTHR15508:SF9">
    <property type="entry name" value="SORTING NEXIN-15"/>
    <property type="match status" value="1"/>
</dbReference>
<dbReference type="InterPro" id="IPR051866">
    <property type="entry name" value="Intracell_Sig-Traffick_Protein"/>
</dbReference>
<accession>H3D656</accession>
<dbReference type="GO" id="GO:0015031">
    <property type="term" value="P:protein transport"/>
    <property type="evidence" value="ECO:0007669"/>
    <property type="project" value="UniProtKB-KW"/>
</dbReference>
<dbReference type="FunFam" id="3.30.1520.10:FF:000029">
    <property type="entry name" value="sorting nexin-15 isoform X1"/>
    <property type="match status" value="1"/>
</dbReference>
<dbReference type="GeneTree" id="ENSGT00940000160125"/>
<reference evidence="10" key="2">
    <citation type="submission" date="2025-08" db="UniProtKB">
        <authorList>
            <consortium name="Ensembl"/>
        </authorList>
    </citation>
    <scope>IDENTIFICATION</scope>
</reference>
<dbReference type="PANTHER" id="PTHR15508">
    <property type="entry name" value="RIBOSOMAL PROTEIN S6 KINASE"/>
    <property type="match status" value="1"/>
</dbReference>
<evidence type="ECO:0000256" key="2">
    <source>
        <dbReference type="ARBA" id="ARBA00022448"/>
    </source>
</evidence>
<dbReference type="Gene3D" id="3.30.1520.10">
    <property type="entry name" value="Phox-like domain"/>
    <property type="match status" value="1"/>
</dbReference>
<evidence type="ECO:0000256" key="6">
    <source>
        <dbReference type="ARBA" id="ARBA00053809"/>
    </source>
</evidence>
<evidence type="ECO:0000256" key="1">
    <source>
        <dbReference type="ARBA" id="ARBA00010883"/>
    </source>
</evidence>
<evidence type="ECO:0000313" key="11">
    <source>
        <dbReference type="Proteomes" id="UP000007303"/>
    </source>
</evidence>
<dbReference type="CDD" id="cd02677">
    <property type="entry name" value="MIT_SNX15"/>
    <property type="match status" value="1"/>
</dbReference>
<feature type="region of interest" description="Disordered" evidence="8">
    <location>
        <begin position="249"/>
        <end position="272"/>
    </location>
</feature>
<sequence>MSRKNKDEYHRFYTVSDPRTHEKGHTEYKVTARFVSKRHPEDVKEVVVWRRFSELRKLHGELAYTHRNLFRRQEDFPPFPRAQVFGRFDEAVIEERRTATEAMLQFSTTIPALYNSPQLKEFFRGGEVLRPLDPTLSSDGALPPPLIPLPKRRASDCEPVEEEEGREAPTLPQDLGVSAGPDLGEPEVAVEAYSEMDASPVQESEQDLSDTELDNTDFRLMFPHLAASLQPPPGISHPRLQSQEEFESLFDSVAEEQAPSPEEDGLPALSDNDLAVFDPCYKQDRSDSAGDHEELFSLLSTSVEGGAAEYLNQAAAELKAAMEREKEGDFSSAIGGYRAAVAILITGVQGDPDLTRRESVMRRTDQYLKHAEIRSILGQIPTNHHDN</sequence>
<reference evidence="10" key="3">
    <citation type="submission" date="2025-09" db="UniProtKB">
        <authorList>
            <consortium name="Ensembl"/>
        </authorList>
    </citation>
    <scope>IDENTIFICATION</scope>
</reference>
<reference evidence="11" key="1">
    <citation type="journal article" date="2004" name="Nature">
        <title>Genome duplication in the teleost fish Tetraodon nigroviridis reveals the early vertebrate proto-karyotype.</title>
        <authorList>
            <person name="Jaillon O."/>
            <person name="Aury J.-M."/>
            <person name="Brunet F."/>
            <person name="Petit J.-L."/>
            <person name="Stange-Thomann N."/>
            <person name="Mauceli E."/>
            <person name="Bouneau L."/>
            <person name="Fischer C."/>
            <person name="Ozouf-Costaz C."/>
            <person name="Bernot A."/>
            <person name="Nicaud S."/>
            <person name="Jaffe D."/>
            <person name="Fisher S."/>
            <person name="Lutfalla G."/>
            <person name="Dossat C."/>
            <person name="Segurens B."/>
            <person name="Dasilva C."/>
            <person name="Salanoubat M."/>
            <person name="Levy M."/>
            <person name="Boudet N."/>
            <person name="Castellano S."/>
            <person name="Anthouard V."/>
            <person name="Jubin C."/>
            <person name="Castelli V."/>
            <person name="Katinka M."/>
            <person name="Vacherie B."/>
            <person name="Biemont C."/>
            <person name="Skalli Z."/>
            <person name="Cattolico L."/>
            <person name="Poulain J."/>
            <person name="De Berardinis V."/>
            <person name="Cruaud C."/>
            <person name="Duprat S."/>
            <person name="Brottier P."/>
            <person name="Coutanceau J.-P."/>
            <person name="Gouzy J."/>
            <person name="Parra G."/>
            <person name="Lardier G."/>
            <person name="Chapple C."/>
            <person name="McKernan K.J."/>
            <person name="McEwan P."/>
            <person name="Bosak S."/>
            <person name="Kellis M."/>
            <person name="Volff J.-N."/>
            <person name="Guigo R."/>
            <person name="Zody M.C."/>
            <person name="Mesirov J."/>
            <person name="Lindblad-Toh K."/>
            <person name="Birren B."/>
            <person name="Nusbaum C."/>
            <person name="Kahn D."/>
            <person name="Robinson-Rechavi M."/>
            <person name="Laudet V."/>
            <person name="Schachter V."/>
            <person name="Quetier F."/>
            <person name="Saurin W."/>
            <person name="Scarpelli C."/>
            <person name="Wincker P."/>
            <person name="Lander E.S."/>
            <person name="Weissenbach J."/>
            <person name="Roest Crollius H."/>
        </authorList>
    </citation>
    <scope>NUCLEOTIDE SEQUENCE [LARGE SCALE GENOMIC DNA]</scope>
</reference>
<comment type="similarity">
    <text evidence="1">Belongs to the sorting nexin family.</text>
</comment>
<dbReference type="SMART" id="SM00745">
    <property type="entry name" value="MIT"/>
    <property type="match status" value="1"/>
</dbReference>
<keyword evidence="3" id="KW-0488">Methylation</keyword>
<keyword evidence="5" id="KW-0653">Protein transport</keyword>
<keyword evidence="4" id="KW-0597">Phosphoprotein</keyword>
<dbReference type="PROSITE" id="PS50195">
    <property type="entry name" value="PX"/>
    <property type="match status" value="1"/>
</dbReference>
<evidence type="ECO:0000256" key="8">
    <source>
        <dbReference type="SAM" id="MobiDB-lite"/>
    </source>
</evidence>
<dbReference type="Pfam" id="PF00787">
    <property type="entry name" value="PX"/>
    <property type="match status" value="1"/>
</dbReference>
<dbReference type="SUPFAM" id="SSF64268">
    <property type="entry name" value="PX domain"/>
    <property type="match status" value="1"/>
</dbReference>
<dbReference type="FunCoup" id="H3D656">
    <property type="interactions" value="394"/>
</dbReference>
<dbReference type="InterPro" id="IPR036181">
    <property type="entry name" value="MIT_dom_sf"/>
</dbReference>
<evidence type="ECO:0000256" key="3">
    <source>
        <dbReference type="ARBA" id="ARBA00022481"/>
    </source>
</evidence>
<dbReference type="InterPro" id="IPR036871">
    <property type="entry name" value="PX_dom_sf"/>
</dbReference>
<evidence type="ECO:0000256" key="7">
    <source>
        <dbReference type="ARBA" id="ARBA00071932"/>
    </source>
</evidence>
<dbReference type="GO" id="GO:0035091">
    <property type="term" value="F:phosphatidylinositol binding"/>
    <property type="evidence" value="ECO:0007669"/>
    <property type="project" value="InterPro"/>
</dbReference>
<keyword evidence="2" id="KW-0813">Transport</keyword>
<dbReference type="AlphaFoldDB" id="H3D656"/>
<evidence type="ECO:0000256" key="4">
    <source>
        <dbReference type="ARBA" id="ARBA00022553"/>
    </source>
</evidence>
<dbReference type="InterPro" id="IPR007330">
    <property type="entry name" value="MIT_dom"/>
</dbReference>
<evidence type="ECO:0000313" key="10">
    <source>
        <dbReference type="Ensembl" id="ENSTNIP00000015996.1"/>
    </source>
</evidence>
<dbReference type="InterPro" id="IPR001683">
    <property type="entry name" value="PX_dom"/>
</dbReference>
<dbReference type="Gene3D" id="1.20.58.80">
    <property type="entry name" value="Phosphotransferase system, lactose/cellobiose-type IIA subunit"/>
    <property type="match status" value="1"/>
</dbReference>
<feature type="domain" description="PX" evidence="9">
    <location>
        <begin position="1"/>
        <end position="130"/>
    </location>
</feature>
<dbReference type="Ensembl" id="ENSTNIT00000016207.1">
    <property type="protein sequence ID" value="ENSTNIP00000015996.1"/>
    <property type="gene ID" value="ENSTNIG00000013017.1"/>
</dbReference>
<organism evidence="10 11">
    <name type="scientific">Tetraodon nigroviridis</name>
    <name type="common">Spotted green pufferfish</name>
    <name type="synonym">Chelonodon nigroviridis</name>
    <dbReference type="NCBI Taxonomy" id="99883"/>
    <lineage>
        <taxon>Eukaryota</taxon>
        <taxon>Metazoa</taxon>
        <taxon>Chordata</taxon>
        <taxon>Craniata</taxon>
        <taxon>Vertebrata</taxon>
        <taxon>Euteleostomi</taxon>
        <taxon>Actinopterygii</taxon>
        <taxon>Neopterygii</taxon>
        <taxon>Teleostei</taxon>
        <taxon>Neoteleostei</taxon>
        <taxon>Acanthomorphata</taxon>
        <taxon>Eupercaria</taxon>
        <taxon>Tetraodontiformes</taxon>
        <taxon>Tetradontoidea</taxon>
        <taxon>Tetraodontidae</taxon>
        <taxon>Tetraodon</taxon>
    </lineage>
</organism>
<feature type="region of interest" description="Disordered" evidence="8">
    <location>
        <begin position="134"/>
        <end position="183"/>
    </location>
</feature>
<evidence type="ECO:0000259" key="9">
    <source>
        <dbReference type="PROSITE" id="PS50195"/>
    </source>
</evidence>
<dbReference type="Pfam" id="PF04212">
    <property type="entry name" value="MIT"/>
    <property type="match status" value="1"/>
</dbReference>
<comment type="function">
    <text evidence="6">May be involved in several stages of intracellular trafficking. Overexpression of SNX15 disrupts the normal trafficking of proteins from the plasma membrane to recycling endosomes or the TGN.</text>
</comment>
<dbReference type="SMART" id="SM00312">
    <property type="entry name" value="PX"/>
    <property type="match status" value="1"/>
</dbReference>